<dbReference type="OrthoDB" id="9814802at2"/>
<dbReference type="InterPro" id="IPR010642">
    <property type="entry name" value="Invasion_prot_B"/>
</dbReference>
<keyword evidence="1" id="KW-0732">Signal</keyword>
<dbReference type="AlphaFoldDB" id="A0A2N3PXR1"/>
<proteinExistence type="predicted"/>
<name>A0A2N3PXR1_9PROT</name>
<dbReference type="RefSeq" id="WP_101250092.1">
    <property type="nucleotide sequence ID" value="NZ_PIUM01000006.1"/>
</dbReference>
<comment type="caution">
    <text evidence="2">The sequence shown here is derived from an EMBL/GenBank/DDBJ whole genome shotgun (WGS) entry which is preliminary data.</text>
</comment>
<organism evidence="2 3">
    <name type="scientific">Telmatospirillum siberiense</name>
    <dbReference type="NCBI Taxonomy" id="382514"/>
    <lineage>
        <taxon>Bacteria</taxon>
        <taxon>Pseudomonadati</taxon>
        <taxon>Pseudomonadota</taxon>
        <taxon>Alphaproteobacteria</taxon>
        <taxon>Rhodospirillales</taxon>
        <taxon>Rhodospirillaceae</taxon>
        <taxon>Telmatospirillum</taxon>
    </lineage>
</organism>
<feature type="signal peptide" evidence="1">
    <location>
        <begin position="1"/>
        <end position="22"/>
    </location>
</feature>
<keyword evidence="3" id="KW-1185">Reference proteome</keyword>
<dbReference type="Proteomes" id="UP000233293">
    <property type="component" value="Unassembled WGS sequence"/>
</dbReference>
<dbReference type="InterPro" id="IPR038696">
    <property type="entry name" value="IalB_sf"/>
</dbReference>
<feature type="chain" id="PRO_5014917382" evidence="1">
    <location>
        <begin position="23"/>
        <end position="163"/>
    </location>
</feature>
<dbReference type="Gene3D" id="2.60.40.1880">
    <property type="entry name" value="Invasion associated locus B (IalB) protein"/>
    <property type="match status" value="1"/>
</dbReference>
<accession>A0A2N3PXR1</accession>
<protein>
    <submittedName>
        <fullName evidence="2">Invasion-associated locus B family protein</fullName>
    </submittedName>
</protein>
<dbReference type="Pfam" id="PF06776">
    <property type="entry name" value="IalB"/>
    <property type="match status" value="1"/>
</dbReference>
<evidence type="ECO:0000313" key="3">
    <source>
        <dbReference type="Proteomes" id="UP000233293"/>
    </source>
</evidence>
<sequence length="163" mass="17186">MKSSFTIAVLAGLFCAASSAGAADAPAPLWNKTCNKDANGKQSCVIEQFAVAMPQNSVLAHIRFFPTDKSDQTGMSLTAPLGVMLPQGFSLSVDDSKPILLPFERCGAEGCEAMAVLDKTAMAKFSTGKKLVLHYNVSEKKGMDIPIKLEGLSAALQSLSKSN</sequence>
<evidence type="ECO:0000256" key="1">
    <source>
        <dbReference type="SAM" id="SignalP"/>
    </source>
</evidence>
<reference evidence="3" key="1">
    <citation type="submission" date="2017-12" db="EMBL/GenBank/DDBJ databases">
        <title>Draft genome sequence of Telmatospirillum siberiense 26-4b1T, an acidotolerant peatland alphaproteobacterium potentially involved in sulfur cycling.</title>
        <authorList>
            <person name="Hausmann B."/>
            <person name="Pjevac P."/>
            <person name="Schreck K."/>
            <person name="Herbold C.W."/>
            <person name="Daims H."/>
            <person name="Wagner M."/>
            <person name="Pester M."/>
            <person name="Loy A."/>
        </authorList>
    </citation>
    <scope>NUCLEOTIDE SEQUENCE [LARGE SCALE GENOMIC DNA]</scope>
    <source>
        <strain evidence="3">26-4b1</strain>
    </source>
</reference>
<dbReference type="EMBL" id="PIUM01000006">
    <property type="protein sequence ID" value="PKU25165.1"/>
    <property type="molecule type" value="Genomic_DNA"/>
</dbReference>
<gene>
    <name evidence="2" type="ORF">CWS72_08195</name>
</gene>
<evidence type="ECO:0000313" key="2">
    <source>
        <dbReference type="EMBL" id="PKU25165.1"/>
    </source>
</evidence>